<dbReference type="GO" id="GO:0005737">
    <property type="term" value="C:cytoplasm"/>
    <property type="evidence" value="ECO:0007669"/>
    <property type="project" value="TreeGrafter"/>
</dbReference>
<evidence type="ECO:0000256" key="3">
    <source>
        <dbReference type="ARBA" id="ARBA00038502"/>
    </source>
</evidence>
<dbReference type="RefSeq" id="WP_120149111.1">
    <property type="nucleotide sequence ID" value="NZ_QZVT01000005.1"/>
</dbReference>
<dbReference type="PANTHER" id="PTHR43792">
    <property type="entry name" value="GNAT FAMILY, PUTATIVE (AFU_ORTHOLOGUE AFUA_3G00765)-RELATED-RELATED"/>
    <property type="match status" value="1"/>
</dbReference>
<dbReference type="Proteomes" id="UP000272560">
    <property type="component" value="Unassembled WGS sequence"/>
</dbReference>
<dbReference type="OrthoDB" id="5242221at2"/>
<gene>
    <name evidence="5" type="ORF">D6T63_11130</name>
</gene>
<feature type="domain" description="N-acetyltransferase" evidence="4">
    <location>
        <begin position="3"/>
        <end position="172"/>
    </location>
</feature>
<dbReference type="InterPro" id="IPR016181">
    <property type="entry name" value="Acyl_CoA_acyltransferase"/>
</dbReference>
<evidence type="ECO:0000313" key="5">
    <source>
        <dbReference type="EMBL" id="RJT79165.1"/>
    </source>
</evidence>
<reference evidence="5 6" key="1">
    <citation type="submission" date="2018-09" db="EMBL/GenBank/DDBJ databases">
        <title>Novel species of Arthrobacter.</title>
        <authorList>
            <person name="Liu Q."/>
            <person name="Xin Y.-H."/>
        </authorList>
    </citation>
    <scope>NUCLEOTIDE SEQUENCE [LARGE SCALE GENOMIC DNA]</scope>
    <source>
        <strain evidence="5 6">Hz2</strain>
    </source>
</reference>
<protein>
    <submittedName>
        <fullName evidence="5">GNAT family N-acetyltransferase</fullName>
    </submittedName>
</protein>
<dbReference type="InterPro" id="IPR000182">
    <property type="entry name" value="GNAT_dom"/>
</dbReference>
<dbReference type="AlphaFoldDB" id="A0A3A5M244"/>
<evidence type="ECO:0000259" key="4">
    <source>
        <dbReference type="PROSITE" id="PS51186"/>
    </source>
</evidence>
<sequence length="175" mass="19525">MTSRIRLVASGDDEALTELQVRNRDFLAPWDPVRNDDYFTVSGQRADIEGALARHERGEAMPWVILTDDGEIAGRLTLSGIVRGPFQSCSMGYWLAEDQTGKGLATEAVRAAVIFAFTKLELHRVQAETLIENVASRSVLAKTGFEQYGLAPRYLKIAGSWKDHLVFQRLNDSVR</sequence>
<keyword evidence="2" id="KW-0012">Acyltransferase</keyword>
<dbReference type="Gene3D" id="3.40.630.30">
    <property type="match status" value="1"/>
</dbReference>
<dbReference type="InterPro" id="IPR051531">
    <property type="entry name" value="N-acetyltransferase"/>
</dbReference>
<name>A0A3A5M244_9MICC</name>
<organism evidence="5 6">
    <name type="scientific">Arthrobacter cheniae</name>
    <dbReference type="NCBI Taxonomy" id="1258888"/>
    <lineage>
        <taxon>Bacteria</taxon>
        <taxon>Bacillati</taxon>
        <taxon>Actinomycetota</taxon>
        <taxon>Actinomycetes</taxon>
        <taxon>Micrococcales</taxon>
        <taxon>Micrococcaceae</taxon>
        <taxon>Arthrobacter</taxon>
    </lineage>
</organism>
<keyword evidence="6" id="KW-1185">Reference proteome</keyword>
<comment type="similarity">
    <text evidence="3">Belongs to the acetyltransferase family. RimJ subfamily.</text>
</comment>
<keyword evidence="1 5" id="KW-0808">Transferase</keyword>
<proteinExistence type="inferred from homology"/>
<dbReference type="PROSITE" id="PS51186">
    <property type="entry name" value="GNAT"/>
    <property type="match status" value="1"/>
</dbReference>
<comment type="caution">
    <text evidence="5">The sequence shown here is derived from an EMBL/GenBank/DDBJ whole genome shotgun (WGS) entry which is preliminary data.</text>
</comment>
<dbReference type="PANTHER" id="PTHR43792:SF8">
    <property type="entry name" value="[RIBOSOMAL PROTEIN US5]-ALANINE N-ACETYLTRANSFERASE"/>
    <property type="match status" value="1"/>
</dbReference>
<evidence type="ECO:0000313" key="6">
    <source>
        <dbReference type="Proteomes" id="UP000272560"/>
    </source>
</evidence>
<dbReference type="GO" id="GO:0008999">
    <property type="term" value="F:protein-N-terminal-alanine acetyltransferase activity"/>
    <property type="evidence" value="ECO:0007669"/>
    <property type="project" value="TreeGrafter"/>
</dbReference>
<evidence type="ECO:0000256" key="2">
    <source>
        <dbReference type="ARBA" id="ARBA00023315"/>
    </source>
</evidence>
<accession>A0A3A5M244</accession>
<dbReference type="Pfam" id="PF13302">
    <property type="entry name" value="Acetyltransf_3"/>
    <property type="match status" value="1"/>
</dbReference>
<evidence type="ECO:0000256" key="1">
    <source>
        <dbReference type="ARBA" id="ARBA00022679"/>
    </source>
</evidence>
<dbReference type="SUPFAM" id="SSF55729">
    <property type="entry name" value="Acyl-CoA N-acyltransferases (Nat)"/>
    <property type="match status" value="1"/>
</dbReference>
<dbReference type="EMBL" id="QZVT01000005">
    <property type="protein sequence ID" value="RJT79165.1"/>
    <property type="molecule type" value="Genomic_DNA"/>
</dbReference>